<dbReference type="GO" id="GO:0016747">
    <property type="term" value="F:acyltransferase activity, transferring groups other than amino-acyl groups"/>
    <property type="evidence" value="ECO:0007669"/>
    <property type="project" value="InterPro"/>
</dbReference>
<dbReference type="PROSITE" id="PS51186">
    <property type="entry name" value="GNAT"/>
    <property type="match status" value="1"/>
</dbReference>
<dbReference type="HOGENOM" id="CLU_073647_1_0_1"/>
<dbReference type="Pfam" id="PF13302">
    <property type="entry name" value="Acetyltransf_3"/>
    <property type="match status" value="1"/>
</dbReference>
<dbReference type="Gene3D" id="3.40.630.30">
    <property type="match status" value="1"/>
</dbReference>
<organism evidence="2 3">
    <name type="scientific">Dacryopinax primogenitus (strain DJM 731)</name>
    <name type="common">Brown rot fungus</name>
    <dbReference type="NCBI Taxonomy" id="1858805"/>
    <lineage>
        <taxon>Eukaryota</taxon>
        <taxon>Fungi</taxon>
        <taxon>Dikarya</taxon>
        <taxon>Basidiomycota</taxon>
        <taxon>Agaricomycotina</taxon>
        <taxon>Dacrymycetes</taxon>
        <taxon>Dacrymycetales</taxon>
        <taxon>Dacrymycetaceae</taxon>
        <taxon>Dacryopinax</taxon>
    </lineage>
</organism>
<dbReference type="AlphaFoldDB" id="M5FWQ7"/>
<sequence>MSITQPDLASLKLITQTLPFLHLSPTGALFFPLPAPHSHVILSGPDPADGAEIVQAFNDPLIYRWTISPPFPYLLAHAEDMLRRNVHTYEESVSRMSELVQKWEGMKLAATPLRFIREVQRDGSWKFIGDVGLVRCSFSEVFPLEERDRLVRENNAREAGDEGIVWMIGDYLISSHHGRGIMTAAIRTLLQTWARPLMSCRTVRAYVLTGNEGSKRVFEKLGFELKETMEGGVPMQGKREEVVGMWVMEWRYGS</sequence>
<gene>
    <name evidence="2" type="ORF">DACRYDRAFT_81046</name>
</gene>
<dbReference type="PANTHER" id="PTHR43328">
    <property type="entry name" value="ACETYLTRANSFERASE-RELATED"/>
    <property type="match status" value="1"/>
</dbReference>
<evidence type="ECO:0000313" key="3">
    <source>
        <dbReference type="Proteomes" id="UP000030653"/>
    </source>
</evidence>
<name>M5FWQ7_DACPD</name>
<evidence type="ECO:0000313" key="2">
    <source>
        <dbReference type="EMBL" id="EJU00829.1"/>
    </source>
</evidence>
<dbReference type="RefSeq" id="XP_040627726.1">
    <property type="nucleotide sequence ID" value="XM_040776488.1"/>
</dbReference>
<dbReference type="Proteomes" id="UP000030653">
    <property type="component" value="Unassembled WGS sequence"/>
</dbReference>
<dbReference type="GeneID" id="63691550"/>
<keyword evidence="2" id="KW-0012">Acyltransferase</keyword>
<dbReference type="EMBL" id="JH795866">
    <property type="protein sequence ID" value="EJU00829.1"/>
    <property type="molecule type" value="Genomic_DNA"/>
</dbReference>
<reference evidence="2 3" key="1">
    <citation type="journal article" date="2012" name="Science">
        <title>The Paleozoic origin of enzymatic lignin decomposition reconstructed from 31 fungal genomes.</title>
        <authorList>
            <person name="Floudas D."/>
            <person name="Binder M."/>
            <person name="Riley R."/>
            <person name="Barry K."/>
            <person name="Blanchette R.A."/>
            <person name="Henrissat B."/>
            <person name="Martinez A.T."/>
            <person name="Otillar R."/>
            <person name="Spatafora J.W."/>
            <person name="Yadav J.S."/>
            <person name="Aerts A."/>
            <person name="Benoit I."/>
            <person name="Boyd A."/>
            <person name="Carlson A."/>
            <person name="Copeland A."/>
            <person name="Coutinho P.M."/>
            <person name="de Vries R.P."/>
            <person name="Ferreira P."/>
            <person name="Findley K."/>
            <person name="Foster B."/>
            <person name="Gaskell J."/>
            <person name="Glotzer D."/>
            <person name="Gorecki P."/>
            <person name="Heitman J."/>
            <person name="Hesse C."/>
            <person name="Hori C."/>
            <person name="Igarashi K."/>
            <person name="Jurgens J.A."/>
            <person name="Kallen N."/>
            <person name="Kersten P."/>
            <person name="Kohler A."/>
            <person name="Kuees U."/>
            <person name="Kumar T.K.A."/>
            <person name="Kuo A."/>
            <person name="LaButti K."/>
            <person name="Larrondo L.F."/>
            <person name="Lindquist E."/>
            <person name="Ling A."/>
            <person name="Lombard V."/>
            <person name="Lucas S."/>
            <person name="Lundell T."/>
            <person name="Martin R."/>
            <person name="McLaughlin D.J."/>
            <person name="Morgenstern I."/>
            <person name="Morin E."/>
            <person name="Murat C."/>
            <person name="Nagy L.G."/>
            <person name="Nolan M."/>
            <person name="Ohm R.A."/>
            <person name="Patyshakuliyeva A."/>
            <person name="Rokas A."/>
            <person name="Ruiz-Duenas F.J."/>
            <person name="Sabat G."/>
            <person name="Salamov A."/>
            <person name="Samejima M."/>
            <person name="Schmutz J."/>
            <person name="Slot J.C."/>
            <person name="St John F."/>
            <person name="Stenlid J."/>
            <person name="Sun H."/>
            <person name="Sun S."/>
            <person name="Syed K."/>
            <person name="Tsang A."/>
            <person name="Wiebenga A."/>
            <person name="Young D."/>
            <person name="Pisabarro A."/>
            <person name="Eastwood D.C."/>
            <person name="Martin F."/>
            <person name="Cullen D."/>
            <person name="Grigoriev I.V."/>
            <person name="Hibbett D.S."/>
        </authorList>
    </citation>
    <scope>NUCLEOTIDE SEQUENCE [LARGE SCALE GENOMIC DNA]</scope>
    <source>
        <strain evidence="2 3">DJM-731 SS1</strain>
    </source>
</reference>
<dbReference type="InterPro" id="IPR016181">
    <property type="entry name" value="Acyl_CoA_acyltransferase"/>
</dbReference>
<dbReference type="PANTHER" id="PTHR43328:SF1">
    <property type="entry name" value="N-ACETYLTRANSFERASE DOMAIN-CONTAINING PROTEIN"/>
    <property type="match status" value="1"/>
</dbReference>
<feature type="domain" description="N-acetyltransferase" evidence="1">
    <location>
        <begin position="84"/>
        <end position="253"/>
    </location>
</feature>
<accession>M5FWQ7</accession>
<dbReference type="STRING" id="1858805.M5FWQ7"/>
<dbReference type="OrthoDB" id="630895at2759"/>
<evidence type="ECO:0000259" key="1">
    <source>
        <dbReference type="PROSITE" id="PS51186"/>
    </source>
</evidence>
<dbReference type="OMA" id="PYLECHG"/>
<dbReference type="InterPro" id="IPR000182">
    <property type="entry name" value="GNAT_dom"/>
</dbReference>
<keyword evidence="2" id="KW-0808">Transferase</keyword>
<keyword evidence="3" id="KW-1185">Reference proteome</keyword>
<proteinExistence type="predicted"/>
<dbReference type="SUPFAM" id="SSF55729">
    <property type="entry name" value="Acyl-CoA N-acyltransferases (Nat)"/>
    <property type="match status" value="1"/>
</dbReference>
<protein>
    <submittedName>
        <fullName evidence="2">Acyl-CoA N-acyltransferase</fullName>
    </submittedName>
</protein>